<comment type="caution">
    <text evidence="1">The sequence shown here is derived from an EMBL/GenBank/DDBJ whole genome shotgun (WGS) entry which is preliminary data.</text>
</comment>
<sequence length="28" mass="2959">PSRGETGPTAGKRFWREADMAGILKGGI</sequence>
<accession>A0A392NUW9</accession>
<keyword evidence="2" id="KW-1185">Reference proteome</keyword>
<name>A0A392NUW9_9FABA</name>
<protein>
    <submittedName>
        <fullName evidence="1">Uncharacterized protein</fullName>
    </submittedName>
</protein>
<dbReference type="AlphaFoldDB" id="A0A392NUW9"/>
<dbReference type="Proteomes" id="UP000265520">
    <property type="component" value="Unassembled WGS sequence"/>
</dbReference>
<reference evidence="1 2" key="1">
    <citation type="journal article" date="2018" name="Front. Plant Sci.">
        <title>Red Clover (Trifolium pratense) and Zigzag Clover (T. medium) - A Picture of Genomic Similarities and Differences.</title>
        <authorList>
            <person name="Dluhosova J."/>
            <person name="Istvanek J."/>
            <person name="Nedelnik J."/>
            <person name="Repkova J."/>
        </authorList>
    </citation>
    <scope>NUCLEOTIDE SEQUENCE [LARGE SCALE GENOMIC DNA]</scope>
    <source>
        <strain evidence="2">cv. 10/8</strain>
        <tissue evidence="1">Leaf</tissue>
    </source>
</reference>
<evidence type="ECO:0000313" key="1">
    <source>
        <dbReference type="EMBL" id="MCI03627.1"/>
    </source>
</evidence>
<evidence type="ECO:0000313" key="2">
    <source>
        <dbReference type="Proteomes" id="UP000265520"/>
    </source>
</evidence>
<feature type="non-terminal residue" evidence="1">
    <location>
        <position position="1"/>
    </location>
</feature>
<dbReference type="EMBL" id="LXQA010052781">
    <property type="protein sequence ID" value="MCI03627.1"/>
    <property type="molecule type" value="Genomic_DNA"/>
</dbReference>
<organism evidence="1 2">
    <name type="scientific">Trifolium medium</name>
    <dbReference type="NCBI Taxonomy" id="97028"/>
    <lineage>
        <taxon>Eukaryota</taxon>
        <taxon>Viridiplantae</taxon>
        <taxon>Streptophyta</taxon>
        <taxon>Embryophyta</taxon>
        <taxon>Tracheophyta</taxon>
        <taxon>Spermatophyta</taxon>
        <taxon>Magnoliopsida</taxon>
        <taxon>eudicotyledons</taxon>
        <taxon>Gunneridae</taxon>
        <taxon>Pentapetalae</taxon>
        <taxon>rosids</taxon>
        <taxon>fabids</taxon>
        <taxon>Fabales</taxon>
        <taxon>Fabaceae</taxon>
        <taxon>Papilionoideae</taxon>
        <taxon>50 kb inversion clade</taxon>
        <taxon>NPAAA clade</taxon>
        <taxon>Hologalegina</taxon>
        <taxon>IRL clade</taxon>
        <taxon>Trifolieae</taxon>
        <taxon>Trifolium</taxon>
    </lineage>
</organism>
<proteinExistence type="predicted"/>